<evidence type="ECO:0000313" key="10">
    <source>
        <dbReference type="EMBL" id="KAL3387182.1"/>
    </source>
</evidence>
<evidence type="ECO:0000256" key="3">
    <source>
        <dbReference type="ARBA" id="ARBA00022723"/>
    </source>
</evidence>
<keyword evidence="6" id="KW-0460">Magnesium</keyword>
<feature type="domain" description="Exonuclease" evidence="9">
    <location>
        <begin position="15"/>
        <end position="343"/>
    </location>
</feature>
<dbReference type="Gene3D" id="3.30.420.10">
    <property type="entry name" value="Ribonuclease H-like superfamily/Ribonuclease H"/>
    <property type="match status" value="2"/>
</dbReference>
<dbReference type="PANTHER" id="PTHR13058">
    <property type="entry name" value="THREE PRIME REPAIR EXONUCLEASE 1, 2"/>
    <property type="match status" value="1"/>
</dbReference>
<dbReference type="InterPro" id="IPR040393">
    <property type="entry name" value="TREX1/2"/>
</dbReference>
<evidence type="ECO:0000259" key="9">
    <source>
        <dbReference type="SMART" id="SM00479"/>
    </source>
</evidence>
<keyword evidence="4" id="KW-0378">Hydrolase</keyword>
<feature type="region of interest" description="Disordered" evidence="8">
    <location>
        <begin position="240"/>
        <end position="262"/>
    </location>
</feature>
<reference evidence="10 11" key="1">
    <citation type="journal article" date="2024" name="bioRxiv">
        <title>A reference genome for Trichogramma kaykai: A tiny desert-dwelling parasitoid wasp with competing sex-ratio distorters.</title>
        <authorList>
            <person name="Culotta J."/>
            <person name="Lindsey A.R."/>
        </authorList>
    </citation>
    <scope>NUCLEOTIDE SEQUENCE [LARGE SCALE GENOMIC DNA]</scope>
    <source>
        <strain evidence="10 11">KSX58</strain>
    </source>
</reference>
<dbReference type="AlphaFoldDB" id="A0ABD2W2J4"/>
<dbReference type="InterPro" id="IPR012337">
    <property type="entry name" value="RNaseH-like_sf"/>
</dbReference>
<dbReference type="SMART" id="SM00479">
    <property type="entry name" value="EXOIII"/>
    <property type="match status" value="1"/>
</dbReference>
<keyword evidence="5" id="KW-0269">Exonuclease</keyword>
<gene>
    <name evidence="10" type="ORF">TKK_017496</name>
</gene>
<sequence length="364" mass="41381">MSSDAGEQLYNKIDTFVFFDLETTDLIKGSLMPRILELSMVAVSRNSLQSDKRNRMALPRIMQKLTLIFNPMQPINYHASMVSNLWIDNLQSLKPFDQNAYNTIMEFLKRLPGIICFVAHNGRNFDYPVFLSELEKIQQNIPDSILCVDSFDAFKEFFTDAPNLPDPPMVPQGYDEVDEEEMERMNHSNNSIDDNWDGALCMAMDAYELNSPGNMEITRRETCSNNSDGKDVLDAITNKSSEANTSNSTPAKSNTSNNMQELNETTPSNQMIRSSMNSALTPCKKLNNARRVLNYGNTKPKNFKLCSLHKYMTGQEAENQHSAEGDCISMLRCMCQMGIYFAEWADSAAISMNYIKKTRQLRMT</sequence>
<evidence type="ECO:0000256" key="8">
    <source>
        <dbReference type="SAM" id="MobiDB-lite"/>
    </source>
</evidence>
<dbReference type="EMBL" id="JBJJXI010000139">
    <property type="protein sequence ID" value="KAL3387182.1"/>
    <property type="molecule type" value="Genomic_DNA"/>
</dbReference>
<evidence type="ECO:0000256" key="5">
    <source>
        <dbReference type="ARBA" id="ARBA00022839"/>
    </source>
</evidence>
<evidence type="ECO:0000256" key="6">
    <source>
        <dbReference type="ARBA" id="ARBA00022842"/>
    </source>
</evidence>
<evidence type="ECO:0000256" key="7">
    <source>
        <dbReference type="ARBA" id="ARBA00025769"/>
    </source>
</evidence>
<keyword evidence="3" id="KW-0479">Metal-binding</keyword>
<evidence type="ECO:0000256" key="4">
    <source>
        <dbReference type="ARBA" id="ARBA00022801"/>
    </source>
</evidence>
<dbReference type="SUPFAM" id="SSF53098">
    <property type="entry name" value="Ribonuclease H-like"/>
    <property type="match status" value="1"/>
</dbReference>
<dbReference type="GO" id="GO:0046872">
    <property type="term" value="F:metal ion binding"/>
    <property type="evidence" value="ECO:0007669"/>
    <property type="project" value="UniProtKB-KW"/>
</dbReference>
<dbReference type="PANTHER" id="PTHR13058:SF19">
    <property type="entry name" value="LD40940P"/>
    <property type="match status" value="1"/>
</dbReference>
<accession>A0ABD2W2J4</accession>
<evidence type="ECO:0000313" key="11">
    <source>
        <dbReference type="Proteomes" id="UP001627154"/>
    </source>
</evidence>
<organism evidence="10 11">
    <name type="scientific">Trichogramma kaykai</name>
    <dbReference type="NCBI Taxonomy" id="54128"/>
    <lineage>
        <taxon>Eukaryota</taxon>
        <taxon>Metazoa</taxon>
        <taxon>Ecdysozoa</taxon>
        <taxon>Arthropoda</taxon>
        <taxon>Hexapoda</taxon>
        <taxon>Insecta</taxon>
        <taxon>Pterygota</taxon>
        <taxon>Neoptera</taxon>
        <taxon>Endopterygota</taxon>
        <taxon>Hymenoptera</taxon>
        <taxon>Apocrita</taxon>
        <taxon>Proctotrupomorpha</taxon>
        <taxon>Chalcidoidea</taxon>
        <taxon>Trichogrammatidae</taxon>
        <taxon>Trichogramma</taxon>
    </lineage>
</organism>
<dbReference type="InterPro" id="IPR036397">
    <property type="entry name" value="RNaseH_sf"/>
</dbReference>
<dbReference type="Proteomes" id="UP001627154">
    <property type="component" value="Unassembled WGS sequence"/>
</dbReference>
<dbReference type="GO" id="GO:0004527">
    <property type="term" value="F:exonuclease activity"/>
    <property type="evidence" value="ECO:0007669"/>
    <property type="project" value="UniProtKB-KW"/>
</dbReference>
<keyword evidence="11" id="KW-1185">Reference proteome</keyword>
<comment type="cofactor">
    <cofactor evidence="1">
        <name>Mg(2+)</name>
        <dbReference type="ChEBI" id="CHEBI:18420"/>
    </cofactor>
</comment>
<name>A0ABD2W2J4_9HYME</name>
<evidence type="ECO:0000256" key="1">
    <source>
        <dbReference type="ARBA" id="ARBA00001946"/>
    </source>
</evidence>
<comment type="caution">
    <text evidence="10">The sequence shown here is derived from an EMBL/GenBank/DDBJ whole genome shotgun (WGS) entry which is preliminary data.</text>
</comment>
<protein>
    <recommendedName>
        <fullName evidence="9">Exonuclease domain-containing protein</fullName>
    </recommendedName>
</protein>
<dbReference type="InterPro" id="IPR013520">
    <property type="entry name" value="Ribonucl_H"/>
</dbReference>
<comment type="similarity">
    <text evidence="7">Belongs to the exonuclease superfamily. TREX family.</text>
</comment>
<evidence type="ECO:0000256" key="2">
    <source>
        <dbReference type="ARBA" id="ARBA00022722"/>
    </source>
</evidence>
<keyword evidence="2" id="KW-0540">Nuclease</keyword>
<proteinExistence type="inferred from homology"/>